<dbReference type="Proteomes" id="UP000625711">
    <property type="component" value="Unassembled WGS sequence"/>
</dbReference>
<name>A0A834I304_RHYFE</name>
<feature type="coiled-coil region" evidence="1">
    <location>
        <begin position="58"/>
        <end position="202"/>
    </location>
</feature>
<dbReference type="AlphaFoldDB" id="A0A834I304"/>
<comment type="caution">
    <text evidence="3">The sequence shown here is derived from an EMBL/GenBank/DDBJ whole genome shotgun (WGS) entry which is preliminary data.</text>
</comment>
<feature type="compositionally biased region" description="Basic and acidic residues" evidence="2">
    <location>
        <begin position="500"/>
        <end position="513"/>
    </location>
</feature>
<feature type="coiled-coil region" evidence="1">
    <location>
        <begin position="328"/>
        <end position="383"/>
    </location>
</feature>
<feature type="region of interest" description="Disordered" evidence="2">
    <location>
        <begin position="482"/>
        <end position="513"/>
    </location>
</feature>
<gene>
    <name evidence="3" type="ORF">GWI33_015987</name>
</gene>
<evidence type="ECO:0008006" key="5">
    <source>
        <dbReference type="Google" id="ProtNLM"/>
    </source>
</evidence>
<keyword evidence="4" id="KW-1185">Reference proteome</keyword>
<reference evidence="3" key="1">
    <citation type="submission" date="2020-08" db="EMBL/GenBank/DDBJ databases">
        <title>Genome sequencing and assembly of the red palm weevil Rhynchophorus ferrugineus.</title>
        <authorList>
            <person name="Dias G.B."/>
            <person name="Bergman C.M."/>
            <person name="Manee M."/>
        </authorList>
    </citation>
    <scope>NUCLEOTIDE SEQUENCE</scope>
    <source>
        <strain evidence="3">AA-2017</strain>
        <tissue evidence="3">Whole larva</tissue>
    </source>
</reference>
<dbReference type="OrthoDB" id="2121607at2759"/>
<organism evidence="3 4">
    <name type="scientific">Rhynchophorus ferrugineus</name>
    <name type="common">Red palm weevil</name>
    <name type="synonym">Curculio ferrugineus</name>
    <dbReference type="NCBI Taxonomy" id="354439"/>
    <lineage>
        <taxon>Eukaryota</taxon>
        <taxon>Metazoa</taxon>
        <taxon>Ecdysozoa</taxon>
        <taxon>Arthropoda</taxon>
        <taxon>Hexapoda</taxon>
        <taxon>Insecta</taxon>
        <taxon>Pterygota</taxon>
        <taxon>Neoptera</taxon>
        <taxon>Endopterygota</taxon>
        <taxon>Coleoptera</taxon>
        <taxon>Polyphaga</taxon>
        <taxon>Cucujiformia</taxon>
        <taxon>Curculionidae</taxon>
        <taxon>Dryophthorinae</taxon>
        <taxon>Rhynchophorus</taxon>
    </lineage>
</organism>
<evidence type="ECO:0000256" key="2">
    <source>
        <dbReference type="SAM" id="MobiDB-lite"/>
    </source>
</evidence>
<sequence>MDNNRTVIADDYDGLLNQYNNLKCELDVIKQQLYDTTRQAKLNEALLKDYQNEIELFQKVETAEKNKWENKISRLEETLSNLRLRHSEDILQLETELAETQQENEYLKDQNEILKQTNLTKQQAEISINCDETLNLRNNYDLLLEKHQELQEAFEISQIKQIQMEKDIEQYKEELEQFKELYEDKRSEVLEYATLNEKLNEELLYAQRELEINKHKPLEENSKGNSLFAEVDDRRVYLQKTVNDMKSDYIRMKQERGELIKQISNLRKENVDLQTRWKKDIEQIEEDKQMVSDSLQSHLKLLQDIIDKQKIELEEKPKSSEDNLSLEYKFYQDMIDCKHQEVKELEEKLSKKSLGEYLLTSSLAHANKEIRQLRLKIMEKRKDNNVDISKDAATTHAPQPVEVNRTLNKGYLKSKNNAIKEENQEETLIFHETQNNSTDVFNVFNNRDTKKYNHVNLKINPESLLPKIDKIVLDEVPKLESNEAKENGDQTTKATLDELQETKCDENKENVKAVKEQPIKVKKAVTFSQDTADNTSGLARRRGTRIFSAPKKMF</sequence>
<feature type="coiled-coil region" evidence="1">
    <location>
        <begin position="249"/>
        <end position="276"/>
    </location>
</feature>
<accession>A0A834I304</accession>
<evidence type="ECO:0000256" key="1">
    <source>
        <dbReference type="SAM" id="Coils"/>
    </source>
</evidence>
<evidence type="ECO:0000313" key="3">
    <source>
        <dbReference type="EMBL" id="KAF7271103.1"/>
    </source>
</evidence>
<dbReference type="EMBL" id="JAACXV010014018">
    <property type="protein sequence ID" value="KAF7271103.1"/>
    <property type="molecule type" value="Genomic_DNA"/>
</dbReference>
<protein>
    <recommendedName>
        <fullName evidence="5">Protein Spindly</fullName>
    </recommendedName>
</protein>
<evidence type="ECO:0000313" key="4">
    <source>
        <dbReference type="Proteomes" id="UP000625711"/>
    </source>
</evidence>
<keyword evidence="1" id="KW-0175">Coiled coil</keyword>
<proteinExistence type="predicted"/>